<feature type="compositionally biased region" description="Polar residues" evidence="9">
    <location>
        <begin position="1"/>
        <end position="24"/>
    </location>
</feature>
<dbReference type="Gene3D" id="3.30.160.60">
    <property type="entry name" value="Classic Zinc Finger"/>
    <property type="match status" value="1"/>
</dbReference>
<dbReference type="OrthoDB" id="8922241at2759"/>
<evidence type="ECO:0000256" key="3">
    <source>
        <dbReference type="ARBA" id="ARBA00022771"/>
    </source>
</evidence>
<evidence type="ECO:0000256" key="9">
    <source>
        <dbReference type="SAM" id="MobiDB-lite"/>
    </source>
</evidence>
<dbReference type="InterPro" id="IPR036236">
    <property type="entry name" value="Znf_C2H2_sf"/>
</dbReference>
<keyword evidence="6" id="KW-0804">Transcription</keyword>
<keyword evidence="7" id="KW-0539">Nucleus</keyword>
<dbReference type="EMBL" id="KN824283">
    <property type="protein sequence ID" value="KIM30867.1"/>
    <property type="molecule type" value="Genomic_DNA"/>
</dbReference>
<keyword evidence="4" id="KW-0862">Zinc</keyword>
<feature type="region of interest" description="Disordered" evidence="9">
    <location>
        <begin position="1"/>
        <end position="78"/>
    </location>
</feature>
<dbReference type="Pfam" id="PF00096">
    <property type="entry name" value="zf-C2H2"/>
    <property type="match status" value="1"/>
</dbReference>
<evidence type="ECO:0000259" key="10">
    <source>
        <dbReference type="PROSITE" id="PS50157"/>
    </source>
</evidence>
<accession>A0A0C2XPG7</accession>
<dbReference type="Proteomes" id="UP000054097">
    <property type="component" value="Unassembled WGS sequence"/>
</dbReference>
<reference evidence="12" key="2">
    <citation type="submission" date="2015-01" db="EMBL/GenBank/DDBJ databases">
        <title>Evolutionary Origins and Diversification of the Mycorrhizal Mutualists.</title>
        <authorList>
            <consortium name="DOE Joint Genome Institute"/>
            <consortium name="Mycorrhizal Genomics Consortium"/>
            <person name="Kohler A."/>
            <person name="Kuo A."/>
            <person name="Nagy L.G."/>
            <person name="Floudas D."/>
            <person name="Copeland A."/>
            <person name="Barry K.W."/>
            <person name="Cichocki N."/>
            <person name="Veneault-Fourrey C."/>
            <person name="LaButti K."/>
            <person name="Lindquist E.A."/>
            <person name="Lipzen A."/>
            <person name="Lundell T."/>
            <person name="Morin E."/>
            <person name="Murat C."/>
            <person name="Riley R."/>
            <person name="Ohm R."/>
            <person name="Sun H."/>
            <person name="Tunlid A."/>
            <person name="Henrissat B."/>
            <person name="Grigoriev I.V."/>
            <person name="Hibbett D.S."/>
            <person name="Martin F."/>
        </authorList>
    </citation>
    <scope>NUCLEOTIDE SEQUENCE [LARGE SCALE GENOMIC DNA]</scope>
    <source>
        <strain evidence="12">MAFF 305830</strain>
    </source>
</reference>
<dbReference type="STRING" id="933852.A0A0C2XPG7"/>
<keyword evidence="3 8" id="KW-0863">Zinc-finger</keyword>
<reference evidence="11 12" key="1">
    <citation type="submission" date="2014-04" db="EMBL/GenBank/DDBJ databases">
        <authorList>
            <consortium name="DOE Joint Genome Institute"/>
            <person name="Kuo A."/>
            <person name="Zuccaro A."/>
            <person name="Kohler A."/>
            <person name="Nagy L.G."/>
            <person name="Floudas D."/>
            <person name="Copeland A."/>
            <person name="Barry K.W."/>
            <person name="Cichocki N."/>
            <person name="Veneault-Fourrey C."/>
            <person name="LaButti K."/>
            <person name="Lindquist E.A."/>
            <person name="Lipzen A."/>
            <person name="Lundell T."/>
            <person name="Morin E."/>
            <person name="Murat C."/>
            <person name="Sun H."/>
            <person name="Tunlid A."/>
            <person name="Henrissat B."/>
            <person name="Grigoriev I.V."/>
            <person name="Hibbett D.S."/>
            <person name="Martin F."/>
            <person name="Nordberg H.P."/>
            <person name="Cantor M.N."/>
            <person name="Hua S.X."/>
        </authorList>
    </citation>
    <scope>NUCLEOTIDE SEQUENCE [LARGE SCALE GENOMIC DNA]</scope>
    <source>
        <strain evidence="11 12">MAFF 305830</strain>
    </source>
</reference>
<dbReference type="GO" id="GO:0008270">
    <property type="term" value="F:zinc ion binding"/>
    <property type="evidence" value="ECO:0007669"/>
    <property type="project" value="UniProtKB-KW"/>
</dbReference>
<comment type="subcellular location">
    <subcellularLocation>
        <location evidence="1">Nucleus</location>
    </subcellularLocation>
</comment>
<dbReference type="AlphaFoldDB" id="A0A0C2XPG7"/>
<keyword evidence="2" id="KW-0479">Metal-binding</keyword>
<feature type="compositionally biased region" description="Basic and acidic residues" evidence="9">
    <location>
        <begin position="124"/>
        <end position="135"/>
    </location>
</feature>
<dbReference type="GO" id="GO:0006357">
    <property type="term" value="P:regulation of transcription by RNA polymerase II"/>
    <property type="evidence" value="ECO:0007669"/>
    <property type="project" value="TreeGrafter"/>
</dbReference>
<evidence type="ECO:0000313" key="12">
    <source>
        <dbReference type="Proteomes" id="UP000054097"/>
    </source>
</evidence>
<organism evidence="11 12">
    <name type="scientific">Serendipita vermifera MAFF 305830</name>
    <dbReference type="NCBI Taxonomy" id="933852"/>
    <lineage>
        <taxon>Eukaryota</taxon>
        <taxon>Fungi</taxon>
        <taxon>Dikarya</taxon>
        <taxon>Basidiomycota</taxon>
        <taxon>Agaricomycotina</taxon>
        <taxon>Agaricomycetes</taxon>
        <taxon>Sebacinales</taxon>
        <taxon>Serendipitaceae</taxon>
        <taxon>Serendipita</taxon>
    </lineage>
</organism>
<evidence type="ECO:0000256" key="8">
    <source>
        <dbReference type="PROSITE-ProRule" id="PRU00042"/>
    </source>
</evidence>
<dbReference type="GO" id="GO:0005634">
    <property type="term" value="C:nucleus"/>
    <property type="evidence" value="ECO:0007669"/>
    <property type="project" value="UniProtKB-SubCell"/>
</dbReference>
<dbReference type="PROSITE" id="PS50157">
    <property type="entry name" value="ZINC_FINGER_C2H2_2"/>
    <property type="match status" value="2"/>
</dbReference>
<feature type="compositionally biased region" description="Pro residues" evidence="9">
    <location>
        <begin position="37"/>
        <end position="47"/>
    </location>
</feature>
<evidence type="ECO:0000256" key="6">
    <source>
        <dbReference type="ARBA" id="ARBA00023163"/>
    </source>
</evidence>
<dbReference type="InterPro" id="IPR013087">
    <property type="entry name" value="Znf_C2H2_type"/>
</dbReference>
<sequence length="304" mass="34316">MALTQSTTRHGSSSKFNHVSNQFSKAPYLRKEERPKTPPSIPTPPWLASPLPKLSASEREYTSIRSTSDAPDDNSAATPVSFARYTSSAQDMLATQREYDSATVLGMADAPPSRFRSMSPPEMEPDREMDDEKNGTPETPNPGTAMQTLGPLTCTTLSPHDAMTLRCQLGHDPHRLNVLGNILKSMTDLMMPNHDMVWNLLVVTEGGYNCPFPQCARHRDGWSRADRTRAHIYADHLLIRYKCDKCNSYFKREQDFNIHVASHDKQPAFECTLCSKSFPKKFNLNRHLRQIHDQKPVTKVRQSG</sequence>
<evidence type="ECO:0000256" key="5">
    <source>
        <dbReference type="ARBA" id="ARBA00023015"/>
    </source>
</evidence>
<protein>
    <recommendedName>
        <fullName evidence="10">C2H2-type domain-containing protein</fullName>
    </recommendedName>
</protein>
<dbReference type="PROSITE" id="PS00028">
    <property type="entry name" value="ZINC_FINGER_C2H2_1"/>
    <property type="match status" value="1"/>
</dbReference>
<feature type="compositionally biased region" description="Polar residues" evidence="9">
    <location>
        <begin position="136"/>
        <end position="147"/>
    </location>
</feature>
<keyword evidence="12" id="KW-1185">Reference proteome</keyword>
<evidence type="ECO:0000313" key="11">
    <source>
        <dbReference type="EMBL" id="KIM30867.1"/>
    </source>
</evidence>
<evidence type="ECO:0000256" key="4">
    <source>
        <dbReference type="ARBA" id="ARBA00022833"/>
    </source>
</evidence>
<evidence type="ECO:0000256" key="1">
    <source>
        <dbReference type="ARBA" id="ARBA00004123"/>
    </source>
</evidence>
<proteinExistence type="predicted"/>
<evidence type="ECO:0000256" key="2">
    <source>
        <dbReference type="ARBA" id="ARBA00022723"/>
    </source>
</evidence>
<feature type="domain" description="C2H2-type" evidence="10">
    <location>
        <begin position="241"/>
        <end position="268"/>
    </location>
</feature>
<feature type="region of interest" description="Disordered" evidence="9">
    <location>
        <begin position="109"/>
        <end position="153"/>
    </location>
</feature>
<dbReference type="InterPro" id="IPR051061">
    <property type="entry name" value="Zinc_finger_trans_reg"/>
</dbReference>
<feature type="domain" description="C2H2-type" evidence="10">
    <location>
        <begin position="269"/>
        <end position="297"/>
    </location>
</feature>
<dbReference type="PANTHER" id="PTHR46179">
    <property type="entry name" value="ZINC FINGER PROTEIN"/>
    <property type="match status" value="1"/>
</dbReference>
<name>A0A0C2XPG7_SERVB</name>
<dbReference type="HOGENOM" id="CLU_797200_0_0_1"/>
<dbReference type="PANTHER" id="PTHR46179:SF13">
    <property type="entry name" value="C2H2-TYPE DOMAIN-CONTAINING PROTEIN"/>
    <property type="match status" value="1"/>
</dbReference>
<dbReference type="SMART" id="SM00355">
    <property type="entry name" value="ZnF_C2H2"/>
    <property type="match status" value="2"/>
</dbReference>
<dbReference type="SUPFAM" id="SSF57667">
    <property type="entry name" value="beta-beta-alpha zinc fingers"/>
    <property type="match status" value="1"/>
</dbReference>
<evidence type="ECO:0000256" key="7">
    <source>
        <dbReference type="ARBA" id="ARBA00023242"/>
    </source>
</evidence>
<keyword evidence="5" id="KW-0805">Transcription regulation</keyword>
<gene>
    <name evidence="11" type="ORF">M408DRAFT_321853</name>
</gene>